<keyword evidence="8" id="KW-0375">Hydrogen ion transport</keyword>
<evidence type="ECO:0000256" key="5">
    <source>
        <dbReference type="ARBA" id="ARBA00022989"/>
    </source>
</evidence>
<protein>
    <recommendedName>
        <fullName evidence="8">V-type proton ATPase subunit a</fullName>
    </recommendedName>
</protein>
<keyword evidence="3 8" id="KW-0813">Transport</keyword>
<dbReference type="PANTHER" id="PTHR11629:SF63">
    <property type="entry name" value="V-TYPE PROTON ATPASE SUBUNIT A"/>
    <property type="match status" value="1"/>
</dbReference>
<feature type="compositionally biased region" description="Basic and acidic residues" evidence="9">
    <location>
        <begin position="195"/>
        <end position="218"/>
    </location>
</feature>
<feature type="transmembrane region" description="Helical" evidence="8">
    <location>
        <begin position="100"/>
        <end position="123"/>
    </location>
</feature>
<reference evidence="10 11" key="1">
    <citation type="submission" date="2019-03" db="EMBL/GenBank/DDBJ databases">
        <title>Single cell metagenomics reveals metabolic interactions within the superorganism composed of flagellate Streblomastix strix and complex community of Bacteroidetes bacteria on its surface.</title>
        <authorList>
            <person name="Treitli S.C."/>
            <person name="Kolisko M."/>
            <person name="Husnik F."/>
            <person name="Keeling P."/>
            <person name="Hampl V."/>
        </authorList>
    </citation>
    <scope>NUCLEOTIDE SEQUENCE [LARGE SCALE GENOMIC DNA]</scope>
    <source>
        <strain evidence="10">ST1C</strain>
    </source>
</reference>
<dbReference type="Pfam" id="PF01496">
    <property type="entry name" value="V_ATPase_I"/>
    <property type="match status" value="1"/>
</dbReference>
<keyword evidence="6 8" id="KW-0406">Ion transport</keyword>
<feature type="transmembrane region" description="Helical" evidence="8">
    <location>
        <begin position="165"/>
        <end position="185"/>
    </location>
</feature>
<evidence type="ECO:0000256" key="9">
    <source>
        <dbReference type="SAM" id="MobiDB-lite"/>
    </source>
</evidence>
<dbReference type="GO" id="GO:0007035">
    <property type="term" value="P:vacuolar acidification"/>
    <property type="evidence" value="ECO:0007669"/>
    <property type="project" value="TreeGrafter"/>
</dbReference>
<keyword evidence="7 8" id="KW-0472">Membrane</keyword>
<comment type="function">
    <text evidence="8">Essential component of the vacuolar proton pump (V-ATPase), a multimeric enzyme that catalyzes the translocation of protons across the membranes. Required for assembly and activity of the V-ATPase.</text>
</comment>
<dbReference type="PANTHER" id="PTHR11629">
    <property type="entry name" value="VACUOLAR PROTON ATPASES"/>
    <property type="match status" value="1"/>
</dbReference>
<dbReference type="GO" id="GO:0033179">
    <property type="term" value="C:proton-transporting V-type ATPase, V0 domain"/>
    <property type="evidence" value="ECO:0007669"/>
    <property type="project" value="InterPro"/>
</dbReference>
<dbReference type="Proteomes" id="UP000324800">
    <property type="component" value="Unassembled WGS sequence"/>
</dbReference>
<evidence type="ECO:0000256" key="7">
    <source>
        <dbReference type="ARBA" id="ARBA00023136"/>
    </source>
</evidence>
<sequence>GLTATFTVLMYNECFSLSMKLFDSAYTCDELTGNCEKTGRTYWLGFDPIWRQCYNNLMFTNSVKMKISIIVGVGHMIIGIIFSCFNHVHFHKWMEVCCEFIPQILLMSGLFGYLCFMIIYKWIVPPGNSPMLIRTMINMFLSPTEPIAEDEILFKGQGTFQQLDAILIIITIPWMLCIKPGILIYRHMKETKAEKKESDKIKEGEQEKEKENEKQDKNQKKKKGKTFGEGGDADETAHLLSGNKEKESSDTDQLLAGVGDDDGLEEEEFNIGEIFIHQMIETIEFVLGCVSNTASYLRLWALSLAHGQLAEVFFSYAMVKIPSIVPAFGAWAGVSVWLGATLAILTAMEGLSAFLHALRLHWVELQNKFYKAEGYEFVALDFIKLVDDDERAALDIVAAVEAKKDSDST</sequence>
<evidence type="ECO:0000256" key="8">
    <source>
        <dbReference type="RuleBase" id="RU361189"/>
    </source>
</evidence>
<evidence type="ECO:0000256" key="4">
    <source>
        <dbReference type="ARBA" id="ARBA00022692"/>
    </source>
</evidence>
<dbReference type="GO" id="GO:0046961">
    <property type="term" value="F:proton-transporting ATPase activity, rotational mechanism"/>
    <property type="evidence" value="ECO:0007669"/>
    <property type="project" value="InterPro"/>
</dbReference>
<evidence type="ECO:0000256" key="3">
    <source>
        <dbReference type="ARBA" id="ARBA00022448"/>
    </source>
</evidence>
<comment type="caution">
    <text evidence="10">The sequence shown here is derived from an EMBL/GenBank/DDBJ whole genome shotgun (WGS) entry which is preliminary data.</text>
</comment>
<keyword evidence="4 8" id="KW-0812">Transmembrane</keyword>
<dbReference type="GO" id="GO:0051117">
    <property type="term" value="F:ATPase binding"/>
    <property type="evidence" value="ECO:0007669"/>
    <property type="project" value="TreeGrafter"/>
</dbReference>
<dbReference type="EMBL" id="SNRW01017264">
    <property type="protein sequence ID" value="KAA6368523.1"/>
    <property type="molecule type" value="Genomic_DNA"/>
</dbReference>
<dbReference type="OrthoDB" id="10264220at2759"/>
<comment type="similarity">
    <text evidence="2 8">Belongs to the V-ATPase 116 kDa subunit family.</text>
</comment>
<feature type="region of interest" description="Disordered" evidence="9">
    <location>
        <begin position="195"/>
        <end position="236"/>
    </location>
</feature>
<evidence type="ECO:0000256" key="1">
    <source>
        <dbReference type="ARBA" id="ARBA00004141"/>
    </source>
</evidence>
<feature type="transmembrane region" description="Helical" evidence="8">
    <location>
        <begin position="67"/>
        <end position="88"/>
    </location>
</feature>
<dbReference type="InterPro" id="IPR002490">
    <property type="entry name" value="V-ATPase_116kDa_su"/>
</dbReference>
<dbReference type="GO" id="GO:0016471">
    <property type="term" value="C:vacuolar proton-transporting V-type ATPase complex"/>
    <property type="evidence" value="ECO:0007669"/>
    <property type="project" value="TreeGrafter"/>
</dbReference>
<comment type="subcellular location">
    <subcellularLocation>
        <location evidence="1">Membrane</location>
        <topology evidence="1">Multi-pass membrane protein</topology>
    </subcellularLocation>
</comment>
<feature type="transmembrane region" description="Helical" evidence="8">
    <location>
        <begin position="331"/>
        <end position="358"/>
    </location>
</feature>
<evidence type="ECO:0000313" key="10">
    <source>
        <dbReference type="EMBL" id="KAA6368523.1"/>
    </source>
</evidence>
<keyword evidence="5 8" id="KW-1133">Transmembrane helix</keyword>
<organism evidence="10 11">
    <name type="scientific">Streblomastix strix</name>
    <dbReference type="NCBI Taxonomy" id="222440"/>
    <lineage>
        <taxon>Eukaryota</taxon>
        <taxon>Metamonada</taxon>
        <taxon>Preaxostyla</taxon>
        <taxon>Oxymonadida</taxon>
        <taxon>Streblomastigidae</taxon>
        <taxon>Streblomastix</taxon>
    </lineage>
</organism>
<feature type="non-terminal residue" evidence="10">
    <location>
        <position position="1"/>
    </location>
</feature>
<evidence type="ECO:0000313" key="11">
    <source>
        <dbReference type="Proteomes" id="UP000324800"/>
    </source>
</evidence>
<evidence type="ECO:0000256" key="2">
    <source>
        <dbReference type="ARBA" id="ARBA00009904"/>
    </source>
</evidence>
<proteinExistence type="inferred from homology"/>
<accession>A0A5J4UEH7</accession>
<gene>
    <name evidence="10" type="ORF">EZS28_035951</name>
</gene>
<evidence type="ECO:0000256" key="6">
    <source>
        <dbReference type="ARBA" id="ARBA00023065"/>
    </source>
</evidence>
<dbReference type="AlphaFoldDB" id="A0A5J4UEH7"/>
<name>A0A5J4UEH7_9EUKA</name>